<dbReference type="GO" id="GO:0070573">
    <property type="term" value="F:metallodipeptidase activity"/>
    <property type="evidence" value="ECO:0007669"/>
    <property type="project" value="InterPro"/>
</dbReference>
<evidence type="ECO:0000313" key="1">
    <source>
        <dbReference type="EMBL" id="GAH06091.1"/>
    </source>
</evidence>
<gene>
    <name evidence="1" type="ORF">S01H4_59045</name>
</gene>
<dbReference type="InterPro" id="IPR008257">
    <property type="entry name" value="Pept_M19"/>
</dbReference>
<proteinExistence type="predicted"/>
<dbReference type="Gene3D" id="3.20.20.140">
    <property type="entry name" value="Metal-dependent hydrolases"/>
    <property type="match status" value="1"/>
</dbReference>
<evidence type="ECO:0008006" key="2">
    <source>
        <dbReference type="Google" id="ProtNLM"/>
    </source>
</evidence>
<comment type="caution">
    <text evidence="1">The sequence shown here is derived from an EMBL/GenBank/DDBJ whole genome shotgun (WGS) entry which is preliminary data.</text>
</comment>
<name>X1CCW4_9ZZZZ</name>
<dbReference type="SUPFAM" id="SSF51556">
    <property type="entry name" value="Metallo-dependent hydrolases"/>
    <property type="match status" value="1"/>
</dbReference>
<dbReference type="EMBL" id="BART01034569">
    <property type="protein sequence ID" value="GAH06091.1"/>
    <property type="molecule type" value="Genomic_DNA"/>
</dbReference>
<protein>
    <recommendedName>
        <fullName evidence="2">Membrane dipeptidase</fullName>
    </recommendedName>
</protein>
<dbReference type="PANTHER" id="PTHR10443:SF12">
    <property type="entry name" value="DIPEPTIDASE"/>
    <property type="match status" value="1"/>
</dbReference>
<accession>X1CCW4</accession>
<dbReference type="PANTHER" id="PTHR10443">
    <property type="entry name" value="MICROSOMAL DIPEPTIDASE"/>
    <property type="match status" value="1"/>
</dbReference>
<reference evidence="1" key="1">
    <citation type="journal article" date="2014" name="Front. Microbiol.">
        <title>High frequency of phylogenetically diverse reductive dehalogenase-homologous genes in deep subseafloor sedimentary metagenomes.</title>
        <authorList>
            <person name="Kawai M."/>
            <person name="Futagami T."/>
            <person name="Toyoda A."/>
            <person name="Takaki Y."/>
            <person name="Nishi S."/>
            <person name="Hori S."/>
            <person name="Arai W."/>
            <person name="Tsubouchi T."/>
            <person name="Morono Y."/>
            <person name="Uchiyama I."/>
            <person name="Ito T."/>
            <person name="Fujiyama A."/>
            <person name="Inagaki F."/>
            <person name="Takami H."/>
        </authorList>
    </citation>
    <scope>NUCLEOTIDE SEQUENCE</scope>
    <source>
        <strain evidence="1">Expedition CK06-06</strain>
    </source>
</reference>
<organism evidence="1">
    <name type="scientific">marine sediment metagenome</name>
    <dbReference type="NCBI Taxonomy" id="412755"/>
    <lineage>
        <taxon>unclassified sequences</taxon>
        <taxon>metagenomes</taxon>
        <taxon>ecological metagenomes</taxon>
    </lineage>
</organism>
<dbReference type="InterPro" id="IPR032466">
    <property type="entry name" value="Metal_Hydrolase"/>
</dbReference>
<sequence length="120" mass="13738">MRPDRLRWPTVDDFIDLVDHVAQMLGSTDNIGISTDMSIGTYPEHESDPWGSPAYPNITEAYDRHVTDDFRSPQRNLDGFSDYAEVVNLAEGLLERGYKDEDVKKILGGNFLRVFEEVWT</sequence>
<dbReference type="AlphaFoldDB" id="X1CCW4"/>
<dbReference type="Pfam" id="PF01244">
    <property type="entry name" value="Peptidase_M19"/>
    <property type="match status" value="1"/>
</dbReference>
<dbReference type="GO" id="GO:0006508">
    <property type="term" value="P:proteolysis"/>
    <property type="evidence" value="ECO:0007669"/>
    <property type="project" value="InterPro"/>
</dbReference>